<dbReference type="EMBL" id="BPVZ01000003">
    <property type="protein sequence ID" value="GKU88784.1"/>
    <property type="molecule type" value="Genomic_DNA"/>
</dbReference>
<organism evidence="2 3">
    <name type="scientific">Rubroshorea leprosula</name>
    <dbReference type="NCBI Taxonomy" id="152421"/>
    <lineage>
        <taxon>Eukaryota</taxon>
        <taxon>Viridiplantae</taxon>
        <taxon>Streptophyta</taxon>
        <taxon>Embryophyta</taxon>
        <taxon>Tracheophyta</taxon>
        <taxon>Spermatophyta</taxon>
        <taxon>Magnoliopsida</taxon>
        <taxon>eudicotyledons</taxon>
        <taxon>Gunneridae</taxon>
        <taxon>Pentapetalae</taxon>
        <taxon>rosids</taxon>
        <taxon>malvids</taxon>
        <taxon>Malvales</taxon>
        <taxon>Dipterocarpaceae</taxon>
        <taxon>Rubroshorea</taxon>
    </lineage>
</organism>
<evidence type="ECO:0000313" key="2">
    <source>
        <dbReference type="EMBL" id="GKU88784.1"/>
    </source>
</evidence>
<sequence length="44" mass="5243">MSHPLTSQEDEKRKRDKRVGKHHQLDNLQKILQFSKTFCRFSSG</sequence>
<accession>A0AAV5HTB7</accession>
<reference evidence="2 3" key="1">
    <citation type="journal article" date="2021" name="Commun. Biol.">
        <title>The genome of Shorea leprosula (Dipterocarpaceae) highlights the ecological relevance of drought in aseasonal tropical rainforests.</title>
        <authorList>
            <person name="Ng K.K.S."/>
            <person name="Kobayashi M.J."/>
            <person name="Fawcett J.A."/>
            <person name="Hatakeyama M."/>
            <person name="Paape T."/>
            <person name="Ng C.H."/>
            <person name="Ang C.C."/>
            <person name="Tnah L.H."/>
            <person name="Lee C.T."/>
            <person name="Nishiyama T."/>
            <person name="Sese J."/>
            <person name="O'Brien M.J."/>
            <person name="Copetti D."/>
            <person name="Mohd Noor M.I."/>
            <person name="Ong R.C."/>
            <person name="Putra M."/>
            <person name="Sireger I.Z."/>
            <person name="Indrioko S."/>
            <person name="Kosugi Y."/>
            <person name="Izuno A."/>
            <person name="Isagi Y."/>
            <person name="Lee S.L."/>
            <person name="Shimizu K.K."/>
        </authorList>
    </citation>
    <scope>NUCLEOTIDE SEQUENCE [LARGE SCALE GENOMIC DNA]</scope>
    <source>
        <strain evidence="2">214</strain>
    </source>
</reference>
<proteinExistence type="predicted"/>
<name>A0AAV5HTB7_9ROSI</name>
<evidence type="ECO:0000256" key="1">
    <source>
        <dbReference type="SAM" id="MobiDB-lite"/>
    </source>
</evidence>
<comment type="caution">
    <text evidence="2">The sequence shown here is derived from an EMBL/GenBank/DDBJ whole genome shotgun (WGS) entry which is preliminary data.</text>
</comment>
<keyword evidence="3" id="KW-1185">Reference proteome</keyword>
<dbReference type="Proteomes" id="UP001054252">
    <property type="component" value="Unassembled WGS sequence"/>
</dbReference>
<dbReference type="AlphaFoldDB" id="A0AAV5HTB7"/>
<feature type="region of interest" description="Disordered" evidence="1">
    <location>
        <begin position="1"/>
        <end position="24"/>
    </location>
</feature>
<evidence type="ECO:0000313" key="3">
    <source>
        <dbReference type="Proteomes" id="UP001054252"/>
    </source>
</evidence>
<gene>
    <name evidence="2" type="ORF">SLEP1_g3005</name>
</gene>
<protein>
    <submittedName>
        <fullName evidence="2">Uncharacterized protein</fullName>
    </submittedName>
</protein>